<feature type="compositionally biased region" description="Polar residues" evidence="1">
    <location>
        <begin position="255"/>
        <end position="267"/>
    </location>
</feature>
<keyword evidence="2" id="KW-0732">Signal</keyword>
<dbReference type="Proteomes" id="UP001415857">
    <property type="component" value="Unassembled WGS sequence"/>
</dbReference>
<dbReference type="EMBL" id="JBBPBK010000005">
    <property type="protein sequence ID" value="KAK9285313.1"/>
    <property type="molecule type" value="Genomic_DNA"/>
</dbReference>
<feature type="signal peptide" evidence="2">
    <location>
        <begin position="1"/>
        <end position="22"/>
    </location>
</feature>
<keyword evidence="5" id="KW-1185">Reference proteome</keyword>
<feature type="domain" description="RPN1 N-terminal" evidence="3">
    <location>
        <begin position="306"/>
        <end position="344"/>
    </location>
</feature>
<dbReference type="AlphaFoldDB" id="A0AAP0RVW8"/>
<evidence type="ECO:0000256" key="2">
    <source>
        <dbReference type="SAM" id="SignalP"/>
    </source>
</evidence>
<dbReference type="PANTHER" id="PTHR35274">
    <property type="entry name" value="E6-LIKE PROTEIN"/>
    <property type="match status" value="1"/>
</dbReference>
<evidence type="ECO:0000256" key="1">
    <source>
        <dbReference type="SAM" id="MobiDB-lite"/>
    </source>
</evidence>
<name>A0AAP0RVW8_LIQFO</name>
<gene>
    <name evidence="4" type="ORF">L1049_024504</name>
</gene>
<sequence>MAAYAKHFFFPFLLVLFSIVQARESRFFSKVTHSTVKKVPVLVEAPAPAPEPAQPESTGYGYGLYGHGSNEVPTTTTTTTTPTTATNENEILAEEFASENYKESETGYTNSNYNNNGYTNTNTNSNYNNNGYTNTNTNTNTNYNANLYQNSYSTNGYQSNYNNNGYPSNYNNNAYVTEPQGMSDTRSVENGKYYYDAKKENAYLNGYESGTGSTQNEVYYGNKVNSNEFNSMEEYERQQEYQGNQERVFLSSAFLTMSPDPNSSSAGGATPEEASTKVPSKDPKKKKDEKKEEDLSDEDIALKQQLELYVERTQDADSGVQKLDLERMRQEIRASMSSMTSVPMKKRRLELGISNS</sequence>
<reference evidence="4 5" key="1">
    <citation type="journal article" date="2024" name="Plant J.">
        <title>Genome sequences and population genomics reveal climatic adaptation and genomic divergence between two closely related sweetgum species.</title>
        <authorList>
            <person name="Xu W.Q."/>
            <person name="Ren C.Q."/>
            <person name="Zhang X.Y."/>
            <person name="Comes H.P."/>
            <person name="Liu X.H."/>
            <person name="Li Y.G."/>
            <person name="Kettle C.J."/>
            <person name="Jalonen R."/>
            <person name="Gaisberger H."/>
            <person name="Ma Y.Z."/>
            <person name="Qiu Y.X."/>
        </authorList>
    </citation>
    <scope>NUCLEOTIDE SEQUENCE [LARGE SCALE GENOMIC DNA]</scope>
    <source>
        <strain evidence="4">Hangzhou</strain>
    </source>
</reference>
<proteinExistence type="predicted"/>
<feature type="compositionally biased region" description="Basic and acidic residues" evidence="1">
    <location>
        <begin position="279"/>
        <end position="293"/>
    </location>
</feature>
<protein>
    <recommendedName>
        <fullName evidence="3">RPN1 N-terminal domain-containing protein</fullName>
    </recommendedName>
</protein>
<dbReference type="InterPro" id="IPR040290">
    <property type="entry name" value="Prot_E6-like"/>
</dbReference>
<comment type="caution">
    <text evidence="4">The sequence shown here is derived from an EMBL/GenBank/DDBJ whole genome shotgun (WGS) entry which is preliminary data.</text>
</comment>
<organism evidence="4 5">
    <name type="scientific">Liquidambar formosana</name>
    <name type="common">Formosan gum</name>
    <dbReference type="NCBI Taxonomy" id="63359"/>
    <lineage>
        <taxon>Eukaryota</taxon>
        <taxon>Viridiplantae</taxon>
        <taxon>Streptophyta</taxon>
        <taxon>Embryophyta</taxon>
        <taxon>Tracheophyta</taxon>
        <taxon>Spermatophyta</taxon>
        <taxon>Magnoliopsida</taxon>
        <taxon>eudicotyledons</taxon>
        <taxon>Gunneridae</taxon>
        <taxon>Pentapetalae</taxon>
        <taxon>Saxifragales</taxon>
        <taxon>Altingiaceae</taxon>
        <taxon>Liquidambar</taxon>
    </lineage>
</organism>
<evidence type="ECO:0000313" key="5">
    <source>
        <dbReference type="Proteomes" id="UP001415857"/>
    </source>
</evidence>
<accession>A0AAP0RVW8</accession>
<feature type="chain" id="PRO_5042941171" description="RPN1 N-terminal domain-containing protein" evidence="2">
    <location>
        <begin position="23"/>
        <end position="356"/>
    </location>
</feature>
<evidence type="ECO:0000259" key="3">
    <source>
        <dbReference type="Pfam" id="PF17781"/>
    </source>
</evidence>
<evidence type="ECO:0000313" key="4">
    <source>
        <dbReference type="EMBL" id="KAK9285313.1"/>
    </source>
</evidence>
<dbReference type="Pfam" id="PF17781">
    <property type="entry name" value="RPN1_RPN2_N"/>
    <property type="match status" value="1"/>
</dbReference>
<feature type="region of interest" description="Disordered" evidence="1">
    <location>
        <begin position="334"/>
        <end position="356"/>
    </location>
</feature>
<dbReference type="PANTHER" id="PTHR35274:SF5">
    <property type="entry name" value="PROTEIN E6-LIKE"/>
    <property type="match status" value="1"/>
</dbReference>
<feature type="region of interest" description="Disordered" evidence="1">
    <location>
        <begin position="255"/>
        <end position="300"/>
    </location>
</feature>
<dbReference type="InterPro" id="IPR040892">
    <property type="entry name" value="RPN1_N"/>
</dbReference>